<evidence type="ECO:0000313" key="1">
    <source>
        <dbReference type="EMBL" id="SMP68471.1"/>
    </source>
</evidence>
<sequence length="374" mass="42843">MSDPTVHLDRIKDDPSPQTRFAFGGAVSEVLRDYLDRDCQQARLSSTFKLYYRLRPLIPVPARHFLQRRRNQGFKLSDNWYLPTAFFNDFRNAVETERKSVVIHPWPDGYEMSAVLTHDVETQEGMDSIDKLAALEEEYGFRSAWNVVPYKYKVDSGLLADLKQRGHEIGVHGYNHDGRLFESRQTFTRRTDGINQAIKSFGSSGFRSPMAHRNLEWLQDLDIDYEASCFDFDPFQAMAGGVGGVWPFIAGKFVELPYTLPQDHTLIVSLGESTPRVWIDKLAYLRQLAGMAMVITHPDYLNSPQRLDIYREFLEYLTGLSNCWCALPNEIAAWWRLRDAMTIDHTGTEHQLTGDASGRARTFLIGSLLDCETV</sequence>
<dbReference type="Gene3D" id="3.20.20.370">
    <property type="entry name" value="Glycoside hydrolase/deacetylase"/>
    <property type="match status" value="1"/>
</dbReference>
<dbReference type="SUPFAM" id="SSF88713">
    <property type="entry name" value="Glycoside hydrolase/deacetylase"/>
    <property type="match status" value="1"/>
</dbReference>
<proteinExistence type="predicted"/>
<reference evidence="1 2" key="1">
    <citation type="submission" date="2017-05" db="EMBL/GenBank/DDBJ databases">
        <authorList>
            <person name="Varghese N."/>
            <person name="Submissions S."/>
        </authorList>
    </citation>
    <scope>NUCLEOTIDE SEQUENCE [LARGE SCALE GENOMIC DNA]</scope>
    <source>
        <strain evidence="1 2">DSM 25457</strain>
    </source>
</reference>
<dbReference type="RefSeq" id="WP_283434040.1">
    <property type="nucleotide sequence ID" value="NZ_FXUG01000011.1"/>
</dbReference>
<name>A0ABY1QH67_9BACT</name>
<accession>A0ABY1QH67</accession>
<keyword evidence="2" id="KW-1185">Reference proteome</keyword>
<evidence type="ECO:0000313" key="2">
    <source>
        <dbReference type="Proteomes" id="UP001158067"/>
    </source>
</evidence>
<dbReference type="EMBL" id="FXUG01000011">
    <property type="protein sequence ID" value="SMP68471.1"/>
    <property type="molecule type" value="Genomic_DNA"/>
</dbReference>
<protein>
    <submittedName>
        <fullName evidence="1">Polysaccharide deacetylase</fullName>
    </submittedName>
</protein>
<dbReference type="Proteomes" id="UP001158067">
    <property type="component" value="Unassembled WGS sequence"/>
</dbReference>
<dbReference type="InterPro" id="IPR011330">
    <property type="entry name" value="Glyco_hydro/deAcase_b/a-brl"/>
</dbReference>
<comment type="caution">
    <text evidence="1">The sequence shown here is derived from an EMBL/GenBank/DDBJ whole genome shotgun (WGS) entry which is preliminary data.</text>
</comment>
<organism evidence="1 2">
    <name type="scientific">Neorhodopirellula lusitana</name>
    <dbReference type="NCBI Taxonomy" id="445327"/>
    <lineage>
        <taxon>Bacteria</taxon>
        <taxon>Pseudomonadati</taxon>
        <taxon>Planctomycetota</taxon>
        <taxon>Planctomycetia</taxon>
        <taxon>Pirellulales</taxon>
        <taxon>Pirellulaceae</taxon>
        <taxon>Neorhodopirellula</taxon>
    </lineage>
</organism>
<gene>
    <name evidence="1" type="ORF">SAMN06265222_11171</name>
</gene>